<keyword evidence="2 4" id="KW-0963">Cytoplasm</keyword>
<keyword evidence="6" id="KW-1185">Reference proteome</keyword>
<sequence>MSKYLSISSLVAQVAPEKREQVRAAMEAVPYVEVPIVGENGKLVVLIDAPHTRIIVETLDILKNLPGVISLLPVYQHEEQETASLLAEERQ</sequence>
<comment type="function">
    <text evidence="4">Chaperone for NapA, the catalytic subunit of the periplasmic nitrate reductase. It binds directly and specifically to the twin-arginine signal peptide of NapA, preventing premature interaction with the Tat translocase and premature export.</text>
</comment>
<comment type="subcellular location">
    <subcellularLocation>
        <location evidence="1 4">Cytoplasm</location>
    </subcellularLocation>
</comment>
<dbReference type="RefSeq" id="WP_169559057.1">
    <property type="nucleotide sequence ID" value="NZ_BSNF01000001.1"/>
</dbReference>
<name>A0ABQ5U3E4_9PROT</name>
<dbReference type="PANTHER" id="PTHR38603">
    <property type="entry name" value="CHAPERONE NAPD"/>
    <property type="match status" value="1"/>
</dbReference>
<protein>
    <recommendedName>
        <fullName evidence="4">Chaperone NapD</fullName>
    </recommendedName>
    <alternativeName>
        <fullName evidence="4">NapA signal peptide-binding chaperone NapD</fullName>
    </alternativeName>
</protein>
<evidence type="ECO:0000256" key="2">
    <source>
        <dbReference type="ARBA" id="ARBA00022490"/>
    </source>
</evidence>
<keyword evidence="3 4" id="KW-0143">Chaperone</keyword>
<evidence type="ECO:0000313" key="6">
    <source>
        <dbReference type="Proteomes" id="UP001161409"/>
    </source>
</evidence>
<reference evidence="5" key="1">
    <citation type="journal article" date="2014" name="Int. J. Syst. Evol. Microbiol.">
        <title>Complete genome of a new Firmicutes species belonging to the dominant human colonic microbiota ('Ruminococcus bicirculans') reveals two chromosomes and a selective capacity to utilize plant glucans.</title>
        <authorList>
            <consortium name="NISC Comparative Sequencing Program"/>
            <person name="Wegmann U."/>
            <person name="Louis P."/>
            <person name="Goesmann A."/>
            <person name="Henrissat B."/>
            <person name="Duncan S.H."/>
            <person name="Flint H.J."/>
        </authorList>
    </citation>
    <scope>NUCLEOTIDE SEQUENCE</scope>
    <source>
        <strain evidence="5">NBRC 103408</strain>
    </source>
</reference>
<evidence type="ECO:0000256" key="4">
    <source>
        <dbReference type="HAMAP-Rule" id="MF_02200"/>
    </source>
</evidence>
<evidence type="ECO:0000256" key="3">
    <source>
        <dbReference type="ARBA" id="ARBA00023186"/>
    </source>
</evidence>
<comment type="subunit">
    <text evidence="4">Interacts with the cytoplasmic NapA precursor.</text>
</comment>
<dbReference type="PANTHER" id="PTHR38603:SF1">
    <property type="entry name" value="CHAPERONE NAPD"/>
    <property type="match status" value="1"/>
</dbReference>
<gene>
    <name evidence="4" type="primary">napD</name>
    <name evidence="5" type="ORF">GCM10007924_02420</name>
</gene>
<dbReference type="InterPro" id="IPR005623">
    <property type="entry name" value="Chaperone_NapD_NO3_reduct"/>
</dbReference>
<evidence type="ECO:0000256" key="1">
    <source>
        <dbReference type="ARBA" id="ARBA00004496"/>
    </source>
</evidence>
<dbReference type="EMBL" id="BSNF01000001">
    <property type="protein sequence ID" value="GLQ05021.1"/>
    <property type="molecule type" value="Genomic_DNA"/>
</dbReference>
<proteinExistence type="inferred from homology"/>
<reference evidence="5" key="2">
    <citation type="submission" date="2023-01" db="EMBL/GenBank/DDBJ databases">
        <title>Draft genome sequence of Sneathiella chinensis strain NBRC 103408.</title>
        <authorList>
            <person name="Sun Q."/>
            <person name="Mori K."/>
        </authorList>
    </citation>
    <scope>NUCLEOTIDE SEQUENCE</scope>
    <source>
        <strain evidence="5">NBRC 103408</strain>
    </source>
</reference>
<comment type="caution">
    <text evidence="5">The sequence shown here is derived from an EMBL/GenBank/DDBJ whole genome shotgun (WGS) entry which is preliminary data.</text>
</comment>
<organism evidence="5 6">
    <name type="scientific">Sneathiella chinensis</name>
    <dbReference type="NCBI Taxonomy" id="349750"/>
    <lineage>
        <taxon>Bacteria</taxon>
        <taxon>Pseudomonadati</taxon>
        <taxon>Pseudomonadota</taxon>
        <taxon>Alphaproteobacteria</taxon>
        <taxon>Sneathiellales</taxon>
        <taxon>Sneathiellaceae</taxon>
        <taxon>Sneathiella</taxon>
    </lineage>
</organism>
<comment type="similarity">
    <text evidence="4">Belongs to the NapD family.</text>
</comment>
<dbReference type="Pfam" id="PF03927">
    <property type="entry name" value="NapD"/>
    <property type="match status" value="1"/>
</dbReference>
<dbReference type="Gene3D" id="3.30.70.920">
    <property type="match status" value="1"/>
</dbReference>
<dbReference type="HAMAP" id="MF_02200">
    <property type="entry name" value="NapD"/>
    <property type="match status" value="1"/>
</dbReference>
<accession>A0ABQ5U3E4</accession>
<evidence type="ECO:0000313" key="5">
    <source>
        <dbReference type="EMBL" id="GLQ05021.1"/>
    </source>
</evidence>
<dbReference type="Proteomes" id="UP001161409">
    <property type="component" value="Unassembled WGS sequence"/>
</dbReference>